<sequence>MSETERPGAEIWRHLVYAQRSLTSQFAGRLRREFGLTMSQFEALLALWEAPGHFLHVSQLARTLLYSSGSTTHLVDRLKSLGLVGRCSCTADARMSEIRLTERGEDVIRRATQAYVATMEEMFEAHIEPGEIDTLLRFARRLAAGQRSPEPATETT</sequence>
<dbReference type="SUPFAM" id="SSF46785">
    <property type="entry name" value="Winged helix' DNA-binding domain"/>
    <property type="match status" value="1"/>
</dbReference>
<dbReference type="InterPro" id="IPR000835">
    <property type="entry name" value="HTH_MarR-typ"/>
</dbReference>
<protein>
    <submittedName>
        <fullName evidence="2">DNA-binding MarR family transcriptional regulator</fullName>
    </submittedName>
</protein>
<dbReference type="PROSITE" id="PS50995">
    <property type="entry name" value="HTH_MARR_2"/>
    <property type="match status" value="1"/>
</dbReference>
<evidence type="ECO:0000313" key="2">
    <source>
        <dbReference type="EMBL" id="NIH57828.1"/>
    </source>
</evidence>
<dbReference type="InterPro" id="IPR039422">
    <property type="entry name" value="MarR/SlyA-like"/>
</dbReference>
<dbReference type="SMART" id="SM00347">
    <property type="entry name" value="HTH_MARR"/>
    <property type="match status" value="1"/>
</dbReference>
<dbReference type="Pfam" id="PF12802">
    <property type="entry name" value="MarR_2"/>
    <property type="match status" value="1"/>
</dbReference>
<dbReference type="PANTHER" id="PTHR33164:SF99">
    <property type="entry name" value="MARR FAMILY REGULATORY PROTEIN"/>
    <property type="match status" value="1"/>
</dbReference>
<comment type="caution">
    <text evidence="2">The sequence shown here is derived from an EMBL/GenBank/DDBJ whole genome shotgun (WGS) entry which is preliminary data.</text>
</comment>
<name>A0ABX0SHE8_9ACTN</name>
<dbReference type="PANTHER" id="PTHR33164">
    <property type="entry name" value="TRANSCRIPTIONAL REGULATOR, MARR FAMILY"/>
    <property type="match status" value="1"/>
</dbReference>
<proteinExistence type="predicted"/>
<dbReference type="RefSeq" id="WP_167168182.1">
    <property type="nucleotide sequence ID" value="NZ_BAAAOO010000007.1"/>
</dbReference>
<dbReference type="EMBL" id="JAAMOZ010000001">
    <property type="protein sequence ID" value="NIH57828.1"/>
    <property type="molecule type" value="Genomic_DNA"/>
</dbReference>
<accession>A0ABX0SHE8</accession>
<evidence type="ECO:0000259" key="1">
    <source>
        <dbReference type="PROSITE" id="PS50995"/>
    </source>
</evidence>
<feature type="domain" description="HTH marR-type" evidence="1">
    <location>
        <begin position="8"/>
        <end position="144"/>
    </location>
</feature>
<dbReference type="Proteomes" id="UP000749311">
    <property type="component" value="Unassembled WGS sequence"/>
</dbReference>
<reference evidence="2 3" key="1">
    <citation type="submission" date="2020-02" db="EMBL/GenBank/DDBJ databases">
        <title>Sequencing the genomes of 1000 actinobacteria strains.</title>
        <authorList>
            <person name="Klenk H.-P."/>
        </authorList>
    </citation>
    <scope>NUCLEOTIDE SEQUENCE [LARGE SCALE GENOMIC DNA]</scope>
    <source>
        <strain evidence="2 3">DSM 19609</strain>
    </source>
</reference>
<organism evidence="2 3">
    <name type="scientific">Brooklawnia cerclae</name>
    <dbReference type="NCBI Taxonomy" id="349934"/>
    <lineage>
        <taxon>Bacteria</taxon>
        <taxon>Bacillati</taxon>
        <taxon>Actinomycetota</taxon>
        <taxon>Actinomycetes</taxon>
        <taxon>Propionibacteriales</taxon>
        <taxon>Propionibacteriaceae</taxon>
        <taxon>Brooklawnia</taxon>
    </lineage>
</organism>
<keyword evidence="3" id="KW-1185">Reference proteome</keyword>
<dbReference type="InterPro" id="IPR036388">
    <property type="entry name" value="WH-like_DNA-bd_sf"/>
</dbReference>
<dbReference type="Gene3D" id="1.10.10.10">
    <property type="entry name" value="Winged helix-like DNA-binding domain superfamily/Winged helix DNA-binding domain"/>
    <property type="match status" value="1"/>
</dbReference>
<keyword evidence="2" id="KW-0238">DNA-binding</keyword>
<evidence type="ECO:0000313" key="3">
    <source>
        <dbReference type="Proteomes" id="UP000749311"/>
    </source>
</evidence>
<gene>
    <name evidence="2" type="ORF">FB473_002473</name>
</gene>
<dbReference type="InterPro" id="IPR036390">
    <property type="entry name" value="WH_DNA-bd_sf"/>
</dbReference>
<dbReference type="PRINTS" id="PR00598">
    <property type="entry name" value="HTHMARR"/>
</dbReference>
<dbReference type="GO" id="GO:0003677">
    <property type="term" value="F:DNA binding"/>
    <property type="evidence" value="ECO:0007669"/>
    <property type="project" value="UniProtKB-KW"/>
</dbReference>